<keyword evidence="1" id="KW-0217">Developmental protein</keyword>
<reference evidence="7" key="3">
    <citation type="submission" date="2025-09" db="UniProtKB">
        <authorList>
            <consortium name="Ensembl"/>
        </authorList>
    </citation>
    <scope>IDENTIFICATION</scope>
</reference>
<dbReference type="GO" id="GO:0019901">
    <property type="term" value="F:protein kinase binding"/>
    <property type="evidence" value="ECO:0007669"/>
    <property type="project" value="InterPro"/>
</dbReference>
<organism evidence="7 8">
    <name type="scientific">Denticeps clupeoides</name>
    <name type="common">denticle herring</name>
    <dbReference type="NCBI Taxonomy" id="299321"/>
    <lineage>
        <taxon>Eukaryota</taxon>
        <taxon>Metazoa</taxon>
        <taxon>Chordata</taxon>
        <taxon>Craniata</taxon>
        <taxon>Vertebrata</taxon>
        <taxon>Euteleostomi</taxon>
        <taxon>Actinopterygii</taxon>
        <taxon>Neopterygii</taxon>
        <taxon>Teleostei</taxon>
        <taxon>Clupei</taxon>
        <taxon>Clupeiformes</taxon>
        <taxon>Denticipitoidei</taxon>
        <taxon>Denticipitidae</taxon>
        <taxon>Denticeps</taxon>
    </lineage>
</organism>
<gene>
    <name evidence="7" type="primary">SFR1</name>
</gene>
<feature type="compositionally biased region" description="Polar residues" evidence="5">
    <location>
        <begin position="69"/>
        <end position="78"/>
    </location>
</feature>
<feature type="coiled-coil region" evidence="4">
    <location>
        <begin position="131"/>
        <end position="210"/>
    </location>
</feature>
<keyword evidence="4" id="KW-0175">Coiled coil</keyword>
<sequence length="240" mass="26483">NASEANARGLCPTLTGNSAINGIRLDLSCPINRSGVAGNLLECECSQGSSACSRAVSVQRWRRGLADQPTVSRLSCPQSRDVRKASKHERASRSNSSGDGTADRVLSQTSYYTRRERRLASLNKEETDGGTKDYKKLYEDALTENEKLKSRLDDNKQEMSKIRSQLEKVVQKHDRISERMGVSETEKKEKQALEKRVSEMEEELKAGLSSSLSGPSSECLFFTRLMKDASSNSSNVAPAL</sequence>
<evidence type="ECO:0000313" key="8">
    <source>
        <dbReference type="Proteomes" id="UP000694580"/>
    </source>
</evidence>
<evidence type="ECO:0000256" key="4">
    <source>
        <dbReference type="SAM" id="Coils"/>
    </source>
</evidence>
<dbReference type="GO" id="GO:0019208">
    <property type="term" value="F:phosphatase regulator activity"/>
    <property type="evidence" value="ECO:0007669"/>
    <property type="project" value="TreeGrafter"/>
</dbReference>
<evidence type="ECO:0000259" key="6">
    <source>
        <dbReference type="Pfam" id="PF15898"/>
    </source>
</evidence>
<reference evidence="7 8" key="1">
    <citation type="submission" date="2020-06" db="EMBL/GenBank/DDBJ databases">
        <authorList>
            <consortium name="Wellcome Sanger Institute Data Sharing"/>
        </authorList>
    </citation>
    <scope>NUCLEOTIDE SEQUENCE [LARGE SCALE GENOMIC DNA]</scope>
</reference>
<evidence type="ECO:0000256" key="1">
    <source>
        <dbReference type="ARBA" id="ARBA00022473"/>
    </source>
</evidence>
<evidence type="ECO:0000256" key="2">
    <source>
        <dbReference type="ARBA" id="ARBA00022737"/>
    </source>
</evidence>
<dbReference type="Pfam" id="PF15898">
    <property type="entry name" value="PRKG1_interact"/>
    <property type="match status" value="1"/>
</dbReference>
<keyword evidence="8" id="KW-1185">Reference proteome</keyword>
<dbReference type="AlphaFoldDB" id="A0AAY4CBB0"/>
<dbReference type="InterPro" id="IPR051226">
    <property type="entry name" value="PP1_Regulatory_Subunit"/>
</dbReference>
<dbReference type="InterPro" id="IPR031775">
    <property type="entry name" value="PRKG1_interact"/>
</dbReference>
<dbReference type="PANTHER" id="PTHR24179:SF21">
    <property type="entry name" value="MYOSIN BINDING SUBUNIT, ISOFORM O"/>
    <property type="match status" value="1"/>
</dbReference>
<keyword evidence="2" id="KW-0677">Repeat</keyword>
<name>A0AAY4CBB0_9TELE</name>
<dbReference type="Ensembl" id="ENSDCDT00010037740.1">
    <property type="protein sequence ID" value="ENSDCDP00010030367.1"/>
    <property type="gene ID" value="ENSDCDG00010019491.1"/>
</dbReference>
<protein>
    <recommendedName>
        <fullName evidence="6">cGMP-dependent protein kinase interacting domain-containing protein</fullName>
    </recommendedName>
</protein>
<feature type="region of interest" description="Disordered" evidence="5">
    <location>
        <begin position="69"/>
        <end position="110"/>
    </location>
</feature>
<evidence type="ECO:0000313" key="7">
    <source>
        <dbReference type="Ensembl" id="ENSDCDP00010030367.1"/>
    </source>
</evidence>
<keyword evidence="3" id="KW-0040">ANK repeat</keyword>
<dbReference type="GO" id="GO:0005737">
    <property type="term" value="C:cytoplasm"/>
    <property type="evidence" value="ECO:0007669"/>
    <property type="project" value="TreeGrafter"/>
</dbReference>
<dbReference type="GO" id="GO:0004857">
    <property type="term" value="F:enzyme inhibitor activity"/>
    <property type="evidence" value="ECO:0007669"/>
    <property type="project" value="TreeGrafter"/>
</dbReference>
<feature type="domain" description="cGMP-dependent protein kinase interacting" evidence="6">
    <location>
        <begin position="133"/>
        <end position="206"/>
    </location>
</feature>
<reference evidence="7" key="2">
    <citation type="submission" date="2025-08" db="UniProtKB">
        <authorList>
            <consortium name="Ensembl"/>
        </authorList>
    </citation>
    <scope>IDENTIFICATION</scope>
</reference>
<feature type="compositionally biased region" description="Basic and acidic residues" evidence="5">
    <location>
        <begin position="80"/>
        <end position="92"/>
    </location>
</feature>
<dbReference type="Proteomes" id="UP000694580">
    <property type="component" value="Chromosome 10"/>
</dbReference>
<dbReference type="GeneTree" id="ENSGT00940000166065"/>
<evidence type="ECO:0000256" key="3">
    <source>
        <dbReference type="ARBA" id="ARBA00023043"/>
    </source>
</evidence>
<dbReference type="Gene3D" id="6.10.250.1820">
    <property type="match status" value="1"/>
</dbReference>
<accession>A0AAY4CBB0</accession>
<dbReference type="PANTHER" id="PTHR24179">
    <property type="entry name" value="PROTEIN PHOSPHATASE 1 REGULATORY SUBUNIT 12"/>
    <property type="match status" value="1"/>
</dbReference>
<proteinExistence type="predicted"/>
<evidence type="ECO:0000256" key="5">
    <source>
        <dbReference type="SAM" id="MobiDB-lite"/>
    </source>
</evidence>